<dbReference type="EMBL" id="MU860387">
    <property type="protein sequence ID" value="KAK4234311.1"/>
    <property type="molecule type" value="Genomic_DNA"/>
</dbReference>
<comment type="caution">
    <text evidence="2">The sequence shown here is derived from an EMBL/GenBank/DDBJ whole genome shotgun (WGS) entry which is preliminary data.</text>
</comment>
<protein>
    <submittedName>
        <fullName evidence="2">Uncharacterized protein</fullName>
    </submittedName>
</protein>
<organism evidence="2 3">
    <name type="scientific">Achaetomium macrosporum</name>
    <dbReference type="NCBI Taxonomy" id="79813"/>
    <lineage>
        <taxon>Eukaryota</taxon>
        <taxon>Fungi</taxon>
        <taxon>Dikarya</taxon>
        <taxon>Ascomycota</taxon>
        <taxon>Pezizomycotina</taxon>
        <taxon>Sordariomycetes</taxon>
        <taxon>Sordariomycetidae</taxon>
        <taxon>Sordariales</taxon>
        <taxon>Chaetomiaceae</taxon>
        <taxon>Achaetomium</taxon>
    </lineage>
</organism>
<dbReference type="AlphaFoldDB" id="A0AAN7C3H1"/>
<keyword evidence="1" id="KW-0812">Transmembrane</keyword>
<evidence type="ECO:0000313" key="2">
    <source>
        <dbReference type="EMBL" id="KAK4234311.1"/>
    </source>
</evidence>
<name>A0AAN7C3H1_9PEZI</name>
<accession>A0AAN7C3H1</accession>
<dbReference type="Proteomes" id="UP001303760">
    <property type="component" value="Unassembled WGS sequence"/>
</dbReference>
<gene>
    <name evidence="2" type="ORF">C8A03DRAFT_37915</name>
</gene>
<evidence type="ECO:0000256" key="1">
    <source>
        <dbReference type="SAM" id="Phobius"/>
    </source>
</evidence>
<evidence type="ECO:0000313" key="3">
    <source>
        <dbReference type="Proteomes" id="UP001303760"/>
    </source>
</evidence>
<reference evidence="2" key="2">
    <citation type="submission" date="2023-05" db="EMBL/GenBank/DDBJ databases">
        <authorList>
            <consortium name="Lawrence Berkeley National Laboratory"/>
            <person name="Steindorff A."/>
            <person name="Hensen N."/>
            <person name="Bonometti L."/>
            <person name="Westerberg I."/>
            <person name="Brannstrom I.O."/>
            <person name="Guillou S."/>
            <person name="Cros-Aarteil S."/>
            <person name="Calhoun S."/>
            <person name="Haridas S."/>
            <person name="Kuo A."/>
            <person name="Mondo S."/>
            <person name="Pangilinan J."/>
            <person name="Riley R."/>
            <person name="Labutti K."/>
            <person name="Andreopoulos B."/>
            <person name="Lipzen A."/>
            <person name="Chen C."/>
            <person name="Yanf M."/>
            <person name="Daum C."/>
            <person name="Ng V."/>
            <person name="Clum A."/>
            <person name="Ohm R."/>
            <person name="Martin F."/>
            <person name="Silar P."/>
            <person name="Natvig D."/>
            <person name="Lalanne C."/>
            <person name="Gautier V."/>
            <person name="Ament-Velasquez S.L."/>
            <person name="Kruys A."/>
            <person name="Hutchinson M.I."/>
            <person name="Powell A.J."/>
            <person name="Barry K."/>
            <person name="Miller A.N."/>
            <person name="Grigoriev I.V."/>
            <person name="Debuchy R."/>
            <person name="Gladieux P."/>
            <person name="Thoren M.H."/>
            <person name="Johannesson H."/>
        </authorList>
    </citation>
    <scope>NUCLEOTIDE SEQUENCE</scope>
    <source>
        <strain evidence="2">CBS 532.94</strain>
    </source>
</reference>
<keyword evidence="3" id="KW-1185">Reference proteome</keyword>
<sequence>MSPRVKPYPGSRDWGRHFTFLPLSKSRLKNITKVFRLHNEFLRAAWRKRCHYTHVVTKHGDQSLELHTAIGASFDRPEHFALSCTYFPKSKLSLGVIFGCGYRQVRLVRTLLWQSRDSPEVASHPLLIFGIFAELQLYRMQEMIMVVPHSIDPIMNRFDAGIGMTWELNEEILRGVLRGKEAEEEIGTTRAQLKDLALRVDERIRDWEGCLSEETRALAETAKRFKRRFADIDMELESMMTECRVVIEQLQFASDMFEAQRARREGLRAAQETKASTHQARLSAVIAFVAMLYLPITSVATIFATPVFNFQNYWWDQNFRPTDSASSSASSNTSSLPETPKPVLSGYFWIYLVTSIVLTIVTLLGWQLYIWWKTRQDNHEEDDDVDDVFFDDRREWSAWAMRGRLWQDPPPDLQEPVDDLQIERADTTWANKPRFARFRFLRKLGKSRTKGSIVEQ</sequence>
<proteinExistence type="predicted"/>
<keyword evidence="1" id="KW-1133">Transmembrane helix</keyword>
<reference evidence="2" key="1">
    <citation type="journal article" date="2023" name="Mol. Phylogenet. Evol.">
        <title>Genome-scale phylogeny and comparative genomics of the fungal order Sordariales.</title>
        <authorList>
            <person name="Hensen N."/>
            <person name="Bonometti L."/>
            <person name="Westerberg I."/>
            <person name="Brannstrom I.O."/>
            <person name="Guillou S."/>
            <person name="Cros-Aarteil S."/>
            <person name="Calhoun S."/>
            <person name="Haridas S."/>
            <person name="Kuo A."/>
            <person name="Mondo S."/>
            <person name="Pangilinan J."/>
            <person name="Riley R."/>
            <person name="LaButti K."/>
            <person name="Andreopoulos B."/>
            <person name="Lipzen A."/>
            <person name="Chen C."/>
            <person name="Yan M."/>
            <person name="Daum C."/>
            <person name="Ng V."/>
            <person name="Clum A."/>
            <person name="Steindorff A."/>
            <person name="Ohm R.A."/>
            <person name="Martin F."/>
            <person name="Silar P."/>
            <person name="Natvig D.O."/>
            <person name="Lalanne C."/>
            <person name="Gautier V."/>
            <person name="Ament-Velasquez S.L."/>
            <person name="Kruys A."/>
            <person name="Hutchinson M.I."/>
            <person name="Powell A.J."/>
            <person name="Barry K."/>
            <person name="Miller A.N."/>
            <person name="Grigoriev I.V."/>
            <person name="Debuchy R."/>
            <person name="Gladieux P."/>
            <person name="Hiltunen Thoren M."/>
            <person name="Johannesson H."/>
        </authorList>
    </citation>
    <scope>NUCLEOTIDE SEQUENCE</scope>
    <source>
        <strain evidence="2">CBS 532.94</strain>
    </source>
</reference>
<feature type="transmembrane region" description="Helical" evidence="1">
    <location>
        <begin position="284"/>
        <end position="308"/>
    </location>
</feature>
<keyword evidence="1" id="KW-0472">Membrane</keyword>
<feature type="transmembrane region" description="Helical" evidence="1">
    <location>
        <begin position="348"/>
        <end position="372"/>
    </location>
</feature>